<protein>
    <submittedName>
        <fullName evidence="1">Uncharacterized protein</fullName>
    </submittedName>
</protein>
<accession>A0AC59YKQ7</accession>
<evidence type="ECO:0000313" key="2">
    <source>
        <dbReference type="Proteomes" id="UP001162501"/>
    </source>
</evidence>
<evidence type="ECO:0000313" key="1">
    <source>
        <dbReference type="EMBL" id="CAM9784854.1"/>
    </source>
</evidence>
<proteinExistence type="predicted"/>
<sequence>MTACPKNKTTRGYRPLPCQVPTLVSCRESQISGSSPHSSPENAGSTAAGFSRCRVASPVGDPPEPEKQPRSAAAPAARQSPQEKPGRGEGGPANGGGRSGRHSPAQTTTDGAGRMGARTKPRAESPPAASGTLRLLDKPLPPPLLAAGFLPSSVLIRLTTSL</sequence>
<reference evidence="1" key="1">
    <citation type="submission" date="2023-05" db="EMBL/GenBank/DDBJ databases">
        <authorList>
            <consortium name="ELIXIR-Norway"/>
        </authorList>
    </citation>
    <scope>NUCLEOTIDE SEQUENCE</scope>
</reference>
<reference evidence="1" key="2">
    <citation type="submission" date="2025-03" db="EMBL/GenBank/DDBJ databases">
        <authorList>
            <consortium name="ELIXIR-Norway"/>
            <consortium name="Elixir Norway"/>
        </authorList>
    </citation>
    <scope>NUCLEOTIDE SEQUENCE</scope>
</reference>
<dbReference type="EMBL" id="OX596101">
    <property type="protein sequence ID" value="CAM9784854.1"/>
    <property type="molecule type" value="Genomic_DNA"/>
</dbReference>
<organism evidence="1 2">
    <name type="scientific">Rangifer tarandus platyrhynchus</name>
    <name type="common">Svalbard reindeer</name>
    <dbReference type="NCBI Taxonomy" id="3082113"/>
    <lineage>
        <taxon>Eukaryota</taxon>
        <taxon>Metazoa</taxon>
        <taxon>Chordata</taxon>
        <taxon>Craniata</taxon>
        <taxon>Vertebrata</taxon>
        <taxon>Euteleostomi</taxon>
        <taxon>Mammalia</taxon>
        <taxon>Eutheria</taxon>
        <taxon>Laurasiatheria</taxon>
        <taxon>Artiodactyla</taxon>
        <taxon>Ruminantia</taxon>
        <taxon>Pecora</taxon>
        <taxon>Cervidae</taxon>
        <taxon>Odocoileinae</taxon>
        <taxon>Rangifer</taxon>
    </lineage>
</organism>
<dbReference type="Proteomes" id="UP001162501">
    <property type="component" value="Chromosome 17"/>
</dbReference>
<name>A0AC59YKQ7_RANTA</name>
<gene>
    <name evidence="1" type="ORF">MRATA1EN22A_LOCUS7421</name>
</gene>